<evidence type="ECO:0000313" key="3">
    <source>
        <dbReference type="Proteomes" id="UP001305414"/>
    </source>
</evidence>
<proteinExistence type="predicted"/>
<organism evidence="2 3">
    <name type="scientific">Xylaria bambusicola</name>
    <dbReference type="NCBI Taxonomy" id="326684"/>
    <lineage>
        <taxon>Eukaryota</taxon>
        <taxon>Fungi</taxon>
        <taxon>Dikarya</taxon>
        <taxon>Ascomycota</taxon>
        <taxon>Pezizomycotina</taxon>
        <taxon>Sordariomycetes</taxon>
        <taxon>Xylariomycetidae</taxon>
        <taxon>Xylariales</taxon>
        <taxon>Xylariaceae</taxon>
        <taxon>Xylaria</taxon>
    </lineage>
</organism>
<feature type="region of interest" description="Disordered" evidence="1">
    <location>
        <begin position="1"/>
        <end position="25"/>
    </location>
</feature>
<gene>
    <name evidence="2" type="ORF">RRF57_010493</name>
</gene>
<reference evidence="2 3" key="1">
    <citation type="submission" date="2023-10" db="EMBL/GenBank/DDBJ databases">
        <title>Draft genome sequence of Xylaria bambusicola isolate GMP-LS, the root and basal stem rot pathogen of sugarcane in Indonesia.</title>
        <authorList>
            <person name="Selvaraj P."/>
            <person name="Muralishankar V."/>
            <person name="Muruganantham S."/>
            <person name="Sp S."/>
            <person name="Haryani S."/>
            <person name="Lau K.J.X."/>
            <person name="Naqvi N.I."/>
        </authorList>
    </citation>
    <scope>NUCLEOTIDE SEQUENCE [LARGE SCALE GENOMIC DNA]</scope>
    <source>
        <strain evidence="2">GMP-LS</strain>
    </source>
</reference>
<name>A0AAN7ULB1_9PEZI</name>
<protein>
    <submittedName>
        <fullName evidence="2">Uncharacterized protein</fullName>
    </submittedName>
</protein>
<sequence length="70" mass="8266">MRRPQREEEYYNEIQHERDSNAHDGHDLMNNLLALVRKEHNDGVQQTDKGPRRHKPEKDVLVPLRASEPA</sequence>
<comment type="caution">
    <text evidence="2">The sequence shown here is derived from an EMBL/GenBank/DDBJ whole genome shotgun (WGS) entry which is preliminary data.</text>
</comment>
<dbReference type="AlphaFoldDB" id="A0AAN7ULB1"/>
<accession>A0AAN7ULB1</accession>
<dbReference type="Proteomes" id="UP001305414">
    <property type="component" value="Unassembled WGS sequence"/>
</dbReference>
<evidence type="ECO:0000313" key="2">
    <source>
        <dbReference type="EMBL" id="KAK5634780.1"/>
    </source>
</evidence>
<keyword evidence="3" id="KW-1185">Reference proteome</keyword>
<feature type="region of interest" description="Disordered" evidence="1">
    <location>
        <begin position="40"/>
        <end position="70"/>
    </location>
</feature>
<dbReference type="EMBL" id="JAWHQM010000044">
    <property type="protein sequence ID" value="KAK5634780.1"/>
    <property type="molecule type" value="Genomic_DNA"/>
</dbReference>
<evidence type="ECO:0000256" key="1">
    <source>
        <dbReference type="SAM" id="MobiDB-lite"/>
    </source>
</evidence>